<name>A0A8B8LCS5_ABRPR</name>
<organism evidence="3 4">
    <name type="scientific">Abrus precatorius</name>
    <name type="common">Indian licorice</name>
    <name type="synonym">Glycine abrus</name>
    <dbReference type="NCBI Taxonomy" id="3816"/>
    <lineage>
        <taxon>Eukaryota</taxon>
        <taxon>Viridiplantae</taxon>
        <taxon>Streptophyta</taxon>
        <taxon>Embryophyta</taxon>
        <taxon>Tracheophyta</taxon>
        <taxon>Spermatophyta</taxon>
        <taxon>Magnoliopsida</taxon>
        <taxon>eudicotyledons</taxon>
        <taxon>Gunneridae</taxon>
        <taxon>Pentapetalae</taxon>
        <taxon>rosids</taxon>
        <taxon>fabids</taxon>
        <taxon>Fabales</taxon>
        <taxon>Fabaceae</taxon>
        <taxon>Papilionoideae</taxon>
        <taxon>50 kb inversion clade</taxon>
        <taxon>NPAAA clade</taxon>
        <taxon>indigoferoid/millettioid clade</taxon>
        <taxon>Abreae</taxon>
        <taxon>Abrus</taxon>
    </lineage>
</organism>
<protein>
    <submittedName>
        <fullName evidence="4">Uncharacterized protein LOC113863234 isoform X2</fullName>
    </submittedName>
</protein>
<reference evidence="4" key="2">
    <citation type="submission" date="2025-08" db="UniProtKB">
        <authorList>
            <consortium name="RefSeq"/>
        </authorList>
    </citation>
    <scope>IDENTIFICATION</scope>
    <source>
        <tissue evidence="4">Young leaves</tissue>
    </source>
</reference>
<keyword evidence="1" id="KW-0812">Transmembrane</keyword>
<feature type="signal peptide" evidence="2">
    <location>
        <begin position="1"/>
        <end position="24"/>
    </location>
</feature>
<gene>
    <name evidence="4" type="primary">LOC113863234</name>
</gene>
<feature type="chain" id="PRO_5034336291" evidence="2">
    <location>
        <begin position="25"/>
        <end position="136"/>
    </location>
</feature>
<proteinExistence type="predicted"/>
<dbReference type="AlphaFoldDB" id="A0A8B8LCS5"/>
<sequence length="136" mass="15443">MHYHAQTQTVFALLLLFRPRNVSATGSKEFNVRIDYYDQGIVYYINSCNNFGEGNTSVVWIYPFYLLQTSYSQGQSELPKPLLSDEANRIQQVQPLSFISKISLWKACSTILFFLGLAALISFVVLLCAAIYHSTN</sequence>
<dbReference type="RefSeq" id="XP_027352539.1">
    <property type="nucleotide sequence ID" value="XM_027496738.1"/>
</dbReference>
<evidence type="ECO:0000256" key="2">
    <source>
        <dbReference type="SAM" id="SignalP"/>
    </source>
</evidence>
<feature type="transmembrane region" description="Helical" evidence="1">
    <location>
        <begin position="111"/>
        <end position="132"/>
    </location>
</feature>
<keyword evidence="1" id="KW-0472">Membrane</keyword>
<keyword evidence="1" id="KW-1133">Transmembrane helix</keyword>
<evidence type="ECO:0000313" key="4">
    <source>
        <dbReference type="RefSeq" id="XP_027352539.1"/>
    </source>
</evidence>
<dbReference type="GeneID" id="113863234"/>
<keyword evidence="2" id="KW-0732">Signal</keyword>
<evidence type="ECO:0000256" key="1">
    <source>
        <dbReference type="SAM" id="Phobius"/>
    </source>
</evidence>
<accession>A0A8B8LCS5</accession>
<reference evidence="3" key="1">
    <citation type="journal article" date="2019" name="Toxins">
        <title>Detection of Abrin-Like and Prepropulchellin-Like Toxin Genes and Transcripts Using Whole Genome Sequencing and Full-Length Transcript Sequencing of Abrus precatorius.</title>
        <authorList>
            <person name="Hovde B.T."/>
            <person name="Daligault H.E."/>
            <person name="Hanschen E.R."/>
            <person name="Kunde Y.A."/>
            <person name="Johnson M.B."/>
            <person name="Starkenburg S.R."/>
            <person name="Johnson S.L."/>
        </authorList>
    </citation>
    <scope>NUCLEOTIDE SEQUENCE [LARGE SCALE GENOMIC DNA]</scope>
</reference>
<evidence type="ECO:0000313" key="3">
    <source>
        <dbReference type="Proteomes" id="UP000694853"/>
    </source>
</evidence>
<keyword evidence="3" id="KW-1185">Reference proteome</keyword>
<dbReference type="Proteomes" id="UP000694853">
    <property type="component" value="Unplaced"/>
</dbReference>